<dbReference type="GO" id="GO:0008270">
    <property type="term" value="F:zinc ion binding"/>
    <property type="evidence" value="ECO:0007669"/>
    <property type="project" value="UniProtKB-KW"/>
</dbReference>
<protein>
    <recommendedName>
        <fullName evidence="8">C2H2-type domain-containing protein</fullName>
    </recommendedName>
</protein>
<dbReference type="Pfam" id="PF12874">
    <property type="entry name" value="zf-met"/>
    <property type="match status" value="1"/>
</dbReference>
<gene>
    <name evidence="9" type="ORF">PARMNEM_LOCUS5065</name>
</gene>
<organism evidence="9 10">
    <name type="scientific">Parnassius mnemosyne</name>
    <name type="common">clouded apollo</name>
    <dbReference type="NCBI Taxonomy" id="213953"/>
    <lineage>
        <taxon>Eukaryota</taxon>
        <taxon>Metazoa</taxon>
        <taxon>Ecdysozoa</taxon>
        <taxon>Arthropoda</taxon>
        <taxon>Hexapoda</taxon>
        <taxon>Insecta</taxon>
        <taxon>Pterygota</taxon>
        <taxon>Neoptera</taxon>
        <taxon>Endopterygota</taxon>
        <taxon>Lepidoptera</taxon>
        <taxon>Glossata</taxon>
        <taxon>Ditrysia</taxon>
        <taxon>Papilionoidea</taxon>
        <taxon>Papilionidae</taxon>
        <taxon>Parnassiinae</taxon>
        <taxon>Parnassini</taxon>
        <taxon>Parnassius</taxon>
        <taxon>Driopa</taxon>
    </lineage>
</organism>
<evidence type="ECO:0000256" key="7">
    <source>
        <dbReference type="SAM" id="MobiDB-lite"/>
    </source>
</evidence>
<evidence type="ECO:0000256" key="3">
    <source>
        <dbReference type="ARBA" id="ARBA00022771"/>
    </source>
</evidence>
<feature type="domain" description="C2H2-type" evidence="8">
    <location>
        <begin position="246"/>
        <end position="270"/>
    </location>
</feature>
<keyword evidence="10" id="KW-1185">Reference proteome</keyword>
<dbReference type="SMART" id="SM00355">
    <property type="entry name" value="ZnF_C2H2"/>
    <property type="match status" value="12"/>
</dbReference>
<dbReference type="Gene3D" id="3.30.160.60">
    <property type="entry name" value="Classic Zinc Finger"/>
    <property type="match status" value="8"/>
</dbReference>
<accession>A0AAV1KNI6</accession>
<evidence type="ECO:0000256" key="6">
    <source>
        <dbReference type="PROSITE-ProRule" id="PRU00042"/>
    </source>
</evidence>
<dbReference type="InterPro" id="IPR013087">
    <property type="entry name" value="Znf_C2H2_type"/>
</dbReference>
<dbReference type="PROSITE" id="PS50157">
    <property type="entry name" value="ZINC_FINGER_C2H2_2"/>
    <property type="match status" value="8"/>
</dbReference>
<feature type="domain" description="C2H2-type" evidence="8">
    <location>
        <begin position="132"/>
        <end position="160"/>
    </location>
</feature>
<evidence type="ECO:0000256" key="2">
    <source>
        <dbReference type="ARBA" id="ARBA00022737"/>
    </source>
</evidence>
<feature type="domain" description="C2H2-type" evidence="8">
    <location>
        <begin position="191"/>
        <end position="218"/>
    </location>
</feature>
<keyword evidence="2" id="KW-0677">Repeat</keyword>
<dbReference type="EMBL" id="CAVLGL010000057">
    <property type="protein sequence ID" value="CAK1583707.1"/>
    <property type="molecule type" value="Genomic_DNA"/>
</dbReference>
<keyword evidence="1" id="KW-0479">Metal-binding</keyword>
<proteinExistence type="predicted"/>
<feature type="domain" description="C2H2-type" evidence="8">
    <location>
        <begin position="43"/>
        <end position="71"/>
    </location>
</feature>
<dbReference type="FunFam" id="3.30.160.60:FF:000303">
    <property type="entry name" value="Zinc finger protein 41"/>
    <property type="match status" value="1"/>
</dbReference>
<comment type="caution">
    <text evidence="9">The sequence shown here is derived from an EMBL/GenBank/DDBJ whole genome shotgun (WGS) entry which is preliminary data.</text>
</comment>
<dbReference type="GO" id="GO:1990837">
    <property type="term" value="F:sequence-specific double-stranded DNA binding"/>
    <property type="evidence" value="ECO:0007669"/>
    <property type="project" value="UniProtKB-ARBA"/>
</dbReference>
<evidence type="ECO:0000256" key="5">
    <source>
        <dbReference type="ARBA" id="ARBA00023242"/>
    </source>
</evidence>
<keyword evidence="4" id="KW-0862">Zinc</keyword>
<dbReference type="Pfam" id="PF00096">
    <property type="entry name" value="zf-C2H2"/>
    <property type="match status" value="4"/>
</dbReference>
<keyword evidence="3 6" id="KW-0863">Zinc-finger</keyword>
<evidence type="ECO:0000256" key="4">
    <source>
        <dbReference type="ARBA" id="ARBA00022833"/>
    </source>
</evidence>
<feature type="domain" description="C2H2-type" evidence="8">
    <location>
        <begin position="101"/>
        <end position="129"/>
    </location>
</feature>
<reference evidence="9 10" key="1">
    <citation type="submission" date="2023-11" db="EMBL/GenBank/DDBJ databases">
        <authorList>
            <person name="Hedman E."/>
            <person name="Englund M."/>
            <person name="Stromberg M."/>
            <person name="Nyberg Akerstrom W."/>
            <person name="Nylinder S."/>
            <person name="Jareborg N."/>
            <person name="Kallberg Y."/>
            <person name="Kronander E."/>
        </authorList>
    </citation>
    <scope>NUCLEOTIDE SEQUENCE [LARGE SCALE GENOMIC DNA]</scope>
</reference>
<feature type="domain" description="C2H2-type" evidence="8">
    <location>
        <begin position="271"/>
        <end position="298"/>
    </location>
</feature>
<dbReference type="InterPro" id="IPR036236">
    <property type="entry name" value="Znf_C2H2_sf"/>
</dbReference>
<dbReference type="PANTHER" id="PTHR24377">
    <property type="entry name" value="IP01015P-RELATED"/>
    <property type="match status" value="1"/>
</dbReference>
<dbReference type="PROSITE" id="PS00028">
    <property type="entry name" value="ZINC_FINGER_C2H2_1"/>
    <property type="match status" value="4"/>
</dbReference>
<sequence length="568" mass="65964">MPPKRKKVGRPPGSKTKKTRSAKHGKKETKKLVISDIVIKSAFSCKECKKKFRFEESYKAHLQNEHSKTPGSITCDLCPVSCPDKETLMKHIDNYHERERYICPHCNKEFTRRSHVIRHMSQRGCGAKIAIHMCEICDATFTRKDNLMVHLRLVHIAREEFTCKHCMYFTKNFSKLINHVLKNHSEKPLKYECDHCGRVTGSRAAITKHLEIHGEKKFRCDVCGYASFTLEVLRRHILTHVQEKPHKCFICGRSYIQRIQLNRHMEKHTGHLCLECGKAFPSKAGLLIHVRDHKGLQKLFCPFEHCSYSKKEFVNSTSLQNHVETHLKEKRYECEVCMKRFHSETYMRKHVLTHTLERPRRCMYCVAARAYVRGEQLLRHVRQHHPTVFRDHLTHVRQVLGLNAGTERVLKSELEAILNVLDAESERILEGYGTGVLYGGMMEQDESVSDETAVVLKNESNPLMSEEELADSLKKLLEQLIDKKTLDVFGWPDETVDTMLEKVIEHCGARAADRDKWTRVQRLRENAKHLFVYVIEDKNITRMLDTHTIDQIIKHILEQVASDGNGST</sequence>
<name>A0AAV1KNI6_9NEOP</name>
<feature type="domain" description="C2H2-type" evidence="8">
    <location>
        <begin position="332"/>
        <end position="359"/>
    </location>
</feature>
<keyword evidence="5" id="KW-0539">Nucleus</keyword>
<dbReference type="Proteomes" id="UP001314205">
    <property type="component" value="Unassembled WGS sequence"/>
</dbReference>
<evidence type="ECO:0000256" key="1">
    <source>
        <dbReference type="ARBA" id="ARBA00022723"/>
    </source>
</evidence>
<feature type="region of interest" description="Disordered" evidence="7">
    <location>
        <begin position="1"/>
        <end position="28"/>
    </location>
</feature>
<dbReference type="InterPro" id="IPR050826">
    <property type="entry name" value="Krueppel_C2H2_ZnFinger"/>
</dbReference>
<feature type="domain" description="C2H2-type" evidence="8">
    <location>
        <begin position="218"/>
        <end position="245"/>
    </location>
</feature>
<dbReference type="AlphaFoldDB" id="A0AAV1KNI6"/>
<evidence type="ECO:0000259" key="8">
    <source>
        <dbReference type="PROSITE" id="PS50157"/>
    </source>
</evidence>
<evidence type="ECO:0000313" key="10">
    <source>
        <dbReference type="Proteomes" id="UP001314205"/>
    </source>
</evidence>
<dbReference type="SUPFAM" id="SSF57667">
    <property type="entry name" value="beta-beta-alpha zinc fingers"/>
    <property type="match status" value="5"/>
</dbReference>
<evidence type="ECO:0000313" key="9">
    <source>
        <dbReference type="EMBL" id="CAK1583707.1"/>
    </source>
</evidence>